<proteinExistence type="predicted"/>
<protein>
    <submittedName>
        <fullName evidence="1">21237_t:CDS:1</fullName>
    </submittedName>
</protein>
<sequence>MARPQVSFCAPIDEELTELEKTCDVKTYIAEQTKYNFFIQRRRNKVNLKTLALIVQGQGTLLRWPQLYYTSSLLFQDINFNQNTTNKYLLDFYQIMRLNIFEHRNSTQIGGVNQGSSRYKFPLAQAQGIKISMISVIPDNSYLLVENIFEDINDLINKFFWFITVLDINELLRYLKYISNKDERSRYNLGAAFAPSHTDSHLREPSITRLGDQINELKRKLEEDAEEHEKKNKSNPTPISPSKDNNRQLPTTIINTSTTTINLLTTTINTPTTTINLPTIINTSTTTINTPIINFISCPICKNEFKENEIELHLKEYIKNPLSKDTVHNKLKMKKQSIAFDKMKELVSKLTDIQVKELIDRI</sequence>
<dbReference type="Proteomes" id="UP000789920">
    <property type="component" value="Unassembled WGS sequence"/>
</dbReference>
<accession>A0ACA9REQ3</accession>
<evidence type="ECO:0000313" key="1">
    <source>
        <dbReference type="EMBL" id="CAG8789376.1"/>
    </source>
</evidence>
<organism evidence="1 2">
    <name type="scientific">Racocetra persica</name>
    <dbReference type="NCBI Taxonomy" id="160502"/>
    <lineage>
        <taxon>Eukaryota</taxon>
        <taxon>Fungi</taxon>
        <taxon>Fungi incertae sedis</taxon>
        <taxon>Mucoromycota</taxon>
        <taxon>Glomeromycotina</taxon>
        <taxon>Glomeromycetes</taxon>
        <taxon>Diversisporales</taxon>
        <taxon>Gigasporaceae</taxon>
        <taxon>Racocetra</taxon>
    </lineage>
</organism>
<gene>
    <name evidence="1" type="ORF">RPERSI_LOCUS18877</name>
</gene>
<dbReference type="EMBL" id="CAJVQC010050667">
    <property type="protein sequence ID" value="CAG8789376.1"/>
    <property type="molecule type" value="Genomic_DNA"/>
</dbReference>
<evidence type="ECO:0000313" key="2">
    <source>
        <dbReference type="Proteomes" id="UP000789920"/>
    </source>
</evidence>
<name>A0ACA9REQ3_9GLOM</name>
<comment type="caution">
    <text evidence="1">The sequence shown here is derived from an EMBL/GenBank/DDBJ whole genome shotgun (WGS) entry which is preliminary data.</text>
</comment>
<reference evidence="1" key="1">
    <citation type="submission" date="2021-06" db="EMBL/GenBank/DDBJ databases">
        <authorList>
            <person name="Kallberg Y."/>
            <person name="Tangrot J."/>
            <person name="Rosling A."/>
        </authorList>
    </citation>
    <scope>NUCLEOTIDE SEQUENCE</scope>
    <source>
        <strain evidence="1">MA461A</strain>
    </source>
</reference>
<keyword evidence="2" id="KW-1185">Reference proteome</keyword>